<dbReference type="FunFam" id="3.30.160.60:FF:000340">
    <property type="entry name" value="zinc finger protein 473 isoform X1"/>
    <property type="match status" value="2"/>
</dbReference>
<feature type="domain" description="C2H2-type" evidence="11">
    <location>
        <begin position="129"/>
        <end position="156"/>
    </location>
</feature>
<evidence type="ECO:0000256" key="8">
    <source>
        <dbReference type="ARBA" id="ARBA00023163"/>
    </source>
</evidence>
<evidence type="ECO:0000256" key="7">
    <source>
        <dbReference type="ARBA" id="ARBA00023015"/>
    </source>
</evidence>
<dbReference type="InterPro" id="IPR036236">
    <property type="entry name" value="Znf_C2H2_sf"/>
</dbReference>
<keyword evidence="9" id="KW-0539">Nucleus</keyword>
<keyword evidence="4" id="KW-0677">Repeat</keyword>
<dbReference type="Gene3D" id="3.30.160.60">
    <property type="entry name" value="Classic Zinc Finger"/>
    <property type="match status" value="6"/>
</dbReference>
<organism evidence="12 13">
    <name type="scientific">Mola mola</name>
    <name type="common">Ocean sunfish</name>
    <name type="synonym">Tetraodon mola</name>
    <dbReference type="NCBI Taxonomy" id="94237"/>
    <lineage>
        <taxon>Eukaryota</taxon>
        <taxon>Metazoa</taxon>
        <taxon>Chordata</taxon>
        <taxon>Craniata</taxon>
        <taxon>Vertebrata</taxon>
        <taxon>Euteleostomi</taxon>
        <taxon>Actinopterygii</taxon>
        <taxon>Neopterygii</taxon>
        <taxon>Teleostei</taxon>
        <taxon>Neoteleostei</taxon>
        <taxon>Acanthomorphata</taxon>
        <taxon>Eupercaria</taxon>
        <taxon>Tetraodontiformes</taxon>
        <taxon>Molidae</taxon>
        <taxon>Mola</taxon>
    </lineage>
</organism>
<keyword evidence="8" id="KW-0804">Transcription</keyword>
<reference evidence="12" key="1">
    <citation type="submission" date="2025-08" db="UniProtKB">
        <authorList>
            <consortium name="Ensembl"/>
        </authorList>
    </citation>
    <scope>IDENTIFICATION</scope>
</reference>
<evidence type="ECO:0000256" key="1">
    <source>
        <dbReference type="ARBA" id="ARBA00004123"/>
    </source>
</evidence>
<dbReference type="SMART" id="SM00355">
    <property type="entry name" value="ZnF_C2H2"/>
    <property type="match status" value="5"/>
</dbReference>
<evidence type="ECO:0000256" key="4">
    <source>
        <dbReference type="ARBA" id="ARBA00022737"/>
    </source>
</evidence>
<evidence type="ECO:0000256" key="10">
    <source>
        <dbReference type="PROSITE-ProRule" id="PRU00042"/>
    </source>
</evidence>
<dbReference type="InterPro" id="IPR050752">
    <property type="entry name" value="C2H2-ZF_domain"/>
</dbReference>
<evidence type="ECO:0000259" key="11">
    <source>
        <dbReference type="PROSITE" id="PS50157"/>
    </source>
</evidence>
<evidence type="ECO:0000313" key="12">
    <source>
        <dbReference type="Ensembl" id="ENSMMOP00000011446.1"/>
    </source>
</evidence>
<dbReference type="FunFam" id="3.30.160.60:FF:000060">
    <property type="entry name" value="zinc finger protein 436"/>
    <property type="match status" value="1"/>
</dbReference>
<dbReference type="FunFam" id="3.30.160.60:FF:002343">
    <property type="entry name" value="Zinc finger protein 33A"/>
    <property type="match status" value="1"/>
</dbReference>
<keyword evidence="13" id="KW-1185">Reference proteome</keyword>
<keyword evidence="6" id="KW-0862">Zinc</keyword>
<accession>A0A3Q3W528</accession>
<dbReference type="Proteomes" id="UP000261620">
    <property type="component" value="Unplaced"/>
</dbReference>
<keyword evidence="7" id="KW-0805">Transcription regulation</keyword>
<keyword evidence="5 10" id="KW-0863">Zinc-finger</keyword>
<dbReference type="GO" id="GO:0000978">
    <property type="term" value="F:RNA polymerase II cis-regulatory region sequence-specific DNA binding"/>
    <property type="evidence" value="ECO:0007669"/>
    <property type="project" value="TreeGrafter"/>
</dbReference>
<proteinExistence type="inferred from homology"/>
<evidence type="ECO:0000256" key="2">
    <source>
        <dbReference type="ARBA" id="ARBA00006991"/>
    </source>
</evidence>
<dbReference type="GO" id="GO:0000981">
    <property type="term" value="F:DNA-binding transcription factor activity, RNA polymerase II-specific"/>
    <property type="evidence" value="ECO:0007669"/>
    <property type="project" value="TreeGrafter"/>
</dbReference>
<feature type="domain" description="C2H2-type" evidence="11">
    <location>
        <begin position="77"/>
        <end position="108"/>
    </location>
</feature>
<dbReference type="OMA" id="TETFICN"/>
<reference evidence="12" key="2">
    <citation type="submission" date="2025-09" db="UniProtKB">
        <authorList>
            <consortium name="Ensembl"/>
        </authorList>
    </citation>
    <scope>IDENTIFICATION</scope>
</reference>
<evidence type="ECO:0000256" key="6">
    <source>
        <dbReference type="ARBA" id="ARBA00022833"/>
    </source>
</evidence>
<comment type="subcellular location">
    <subcellularLocation>
        <location evidence="1">Nucleus</location>
    </subcellularLocation>
</comment>
<dbReference type="InterPro" id="IPR013087">
    <property type="entry name" value="Znf_C2H2_type"/>
</dbReference>
<dbReference type="PROSITE" id="PS50157">
    <property type="entry name" value="ZINC_FINGER_C2H2_2"/>
    <property type="match status" value="5"/>
</dbReference>
<dbReference type="PROSITE" id="PS00028">
    <property type="entry name" value="ZINC_FINGER_C2H2_1"/>
    <property type="match status" value="4"/>
</dbReference>
<dbReference type="FunFam" id="3.30.160.60:FF:000624">
    <property type="entry name" value="zinc finger protein 697"/>
    <property type="match status" value="1"/>
</dbReference>
<comment type="similarity">
    <text evidence="2">Belongs to the krueppel C2H2-type zinc-finger protein family.</text>
</comment>
<protein>
    <recommendedName>
        <fullName evidence="11">C2H2-type domain-containing protein</fullName>
    </recommendedName>
</protein>
<dbReference type="SUPFAM" id="SSF57667">
    <property type="entry name" value="beta-beta-alpha zinc fingers"/>
    <property type="match status" value="3"/>
</dbReference>
<evidence type="ECO:0000256" key="9">
    <source>
        <dbReference type="ARBA" id="ARBA00023242"/>
    </source>
</evidence>
<evidence type="ECO:0000256" key="3">
    <source>
        <dbReference type="ARBA" id="ARBA00022723"/>
    </source>
</evidence>
<feature type="domain" description="C2H2-type" evidence="11">
    <location>
        <begin position="19"/>
        <end position="46"/>
    </location>
</feature>
<dbReference type="Ensembl" id="ENSMMOT00000011642.1">
    <property type="protein sequence ID" value="ENSMMOP00000011446.1"/>
    <property type="gene ID" value="ENSMMOG00000008806.1"/>
</dbReference>
<dbReference type="Pfam" id="PF13912">
    <property type="entry name" value="zf-C2H2_6"/>
    <property type="match status" value="1"/>
</dbReference>
<dbReference type="PANTHER" id="PTHR24384">
    <property type="entry name" value="FINGER PUTATIVE TRANSCRIPTION FACTOR FAMILY-RELATED"/>
    <property type="match status" value="1"/>
</dbReference>
<dbReference type="GO" id="GO:0008270">
    <property type="term" value="F:zinc ion binding"/>
    <property type="evidence" value="ECO:0007669"/>
    <property type="project" value="UniProtKB-KW"/>
</dbReference>
<evidence type="ECO:0000256" key="5">
    <source>
        <dbReference type="ARBA" id="ARBA00022771"/>
    </source>
</evidence>
<dbReference type="GO" id="GO:0005634">
    <property type="term" value="C:nucleus"/>
    <property type="evidence" value="ECO:0007669"/>
    <property type="project" value="UniProtKB-SubCell"/>
</dbReference>
<dbReference type="AlphaFoldDB" id="A0A3Q3W528"/>
<dbReference type="PANTHER" id="PTHR24384:SF218">
    <property type="entry name" value="ZINC FINGER PROTEIN 502"/>
    <property type="match status" value="1"/>
</dbReference>
<feature type="domain" description="C2H2-type" evidence="11">
    <location>
        <begin position="49"/>
        <end position="76"/>
    </location>
</feature>
<dbReference type="STRING" id="94237.ENSMMOP00000011446"/>
<keyword evidence="3" id="KW-0479">Metal-binding</keyword>
<name>A0A3Q3W528_MOLML</name>
<dbReference type="Pfam" id="PF00096">
    <property type="entry name" value="zf-C2H2"/>
    <property type="match status" value="3"/>
</dbReference>
<feature type="domain" description="C2H2-type" evidence="11">
    <location>
        <begin position="157"/>
        <end position="184"/>
    </location>
</feature>
<sequence length="195" mass="22849">DTEPKNSKKPEGNISDKCYPCSICGKIFDRPSKLERHKPVHTRKPKTVYQCQQCDKSFTQEEKLIRHQNCHSRTNKHPCPDCGKVFNRPSNKLNKLVRHKRMHTGEKPFTCSVCGKGFSESGHCKSEKYICNECGATFTRYKSLTKHQRTHTGERPYLCLTCGRRFSWSHSLSRHRRTHTHRQICRRQGEMEEDD</sequence>
<evidence type="ECO:0000313" key="13">
    <source>
        <dbReference type="Proteomes" id="UP000261620"/>
    </source>
</evidence>